<dbReference type="OrthoDB" id="9805696at2"/>
<evidence type="ECO:0000256" key="8">
    <source>
        <dbReference type="ARBA" id="ARBA00047984"/>
    </source>
</evidence>
<dbReference type="InterPro" id="IPR050079">
    <property type="entry name" value="DEAD_box_RNA_helicase"/>
</dbReference>
<dbReference type="EMBL" id="LFVU01000028">
    <property type="protein sequence ID" value="KMT20995.1"/>
    <property type="molecule type" value="Genomic_DNA"/>
</dbReference>
<evidence type="ECO:0000256" key="11">
    <source>
        <dbReference type="RuleBase" id="RU000492"/>
    </source>
</evidence>
<keyword evidence="3 11" id="KW-0547">Nucleotide-binding</keyword>
<evidence type="ECO:0000313" key="17">
    <source>
        <dbReference type="Proteomes" id="UP000036756"/>
    </source>
</evidence>
<evidence type="ECO:0000256" key="4">
    <source>
        <dbReference type="ARBA" id="ARBA00022801"/>
    </source>
</evidence>
<dbReference type="GO" id="GO:0003723">
    <property type="term" value="F:RNA binding"/>
    <property type="evidence" value="ECO:0007669"/>
    <property type="project" value="UniProtKB-ARBA"/>
</dbReference>
<sequence length="432" mass="48688">MKFNDLNISPKILKALADENYTMPTPIQEQSIPPVLEGRDLLGCAQTGTGKTAAFAIPILQLLSEQKSEKNIPRKIQSLILTPTRELAIQIFENLQAYGKYTNLQSGVIFGGVPQRKQEIVLKRGIDILVATPGRLNDLINQKLVDLKHVKIFVLDEADRMLDMGFIHDVKKIVSKIPSKKQTLFFSATMPKEITKMVNSILVNPVKVEITPVSSTVDTINQSVYYVDKENKRKLLLDILEDKSISSVLVFTRTKHGADRVVRELERSKIAAQAIHGNKSQNARQRALNSFKSGETRVLVATDIAARGIDISELSHVINFDLPDVPETYVHRIGRTGRAGHSGIAISFCDIEEKKNLKDIEKLIGKEVPEVKDHQYPMLITKIIEIPKVHRDQRVKVKSTTRRKKESDAKKSQSERRFSDKSTRKKPYSRKG</sequence>
<keyword evidence="17" id="KW-1185">Reference proteome</keyword>
<keyword evidence="2" id="KW-0963">Cytoplasm</keyword>
<comment type="catalytic activity">
    <reaction evidence="8">
        <text>ATP + H2O = ADP + phosphate + H(+)</text>
        <dbReference type="Rhea" id="RHEA:13065"/>
        <dbReference type="ChEBI" id="CHEBI:15377"/>
        <dbReference type="ChEBI" id="CHEBI:15378"/>
        <dbReference type="ChEBI" id="CHEBI:30616"/>
        <dbReference type="ChEBI" id="CHEBI:43474"/>
        <dbReference type="ChEBI" id="CHEBI:456216"/>
        <dbReference type="EC" id="3.6.4.13"/>
    </reaction>
</comment>
<dbReference type="PANTHER" id="PTHR47959:SF13">
    <property type="entry name" value="ATP-DEPENDENT RNA HELICASE RHLE"/>
    <property type="match status" value="1"/>
</dbReference>
<feature type="domain" description="Helicase C-terminal" evidence="14">
    <location>
        <begin position="219"/>
        <end position="379"/>
    </location>
</feature>
<dbReference type="CDD" id="cd18787">
    <property type="entry name" value="SF2_C_DEAD"/>
    <property type="match status" value="1"/>
</dbReference>
<dbReference type="Gene3D" id="3.40.50.300">
    <property type="entry name" value="P-loop containing nucleotide triphosphate hydrolases"/>
    <property type="match status" value="2"/>
</dbReference>
<dbReference type="PATRIC" id="fig|1121307.3.peg.592"/>
<evidence type="ECO:0000256" key="6">
    <source>
        <dbReference type="ARBA" id="ARBA00022840"/>
    </source>
</evidence>
<evidence type="ECO:0000256" key="12">
    <source>
        <dbReference type="SAM" id="MobiDB-lite"/>
    </source>
</evidence>
<comment type="caution">
    <text evidence="16">The sequence shown here is derived from an EMBL/GenBank/DDBJ whole genome shotgun (WGS) entry which is preliminary data.</text>
</comment>
<evidence type="ECO:0000259" key="14">
    <source>
        <dbReference type="PROSITE" id="PS51194"/>
    </source>
</evidence>
<feature type="domain" description="DEAD-box RNA helicase Q" evidence="15">
    <location>
        <begin position="1"/>
        <end position="29"/>
    </location>
</feature>
<dbReference type="InterPro" id="IPR011545">
    <property type="entry name" value="DEAD/DEAH_box_helicase_dom"/>
</dbReference>
<keyword evidence="5 11" id="KW-0347">Helicase</keyword>
<keyword evidence="4 11" id="KW-0378">Hydrolase</keyword>
<dbReference type="InterPro" id="IPR001650">
    <property type="entry name" value="Helicase_C-like"/>
</dbReference>
<dbReference type="GO" id="GO:0005524">
    <property type="term" value="F:ATP binding"/>
    <property type="evidence" value="ECO:0007669"/>
    <property type="project" value="UniProtKB-KW"/>
</dbReference>
<dbReference type="PROSITE" id="PS51192">
    <property type="entry name" value="HELICASE_ATP_BIND_1"/>
    <property type="match status" value="1"/>
</dbReference>
<dbReference type="SMART" id="SM00487">
    <property type="entry name" value="DEXDc"/>
    <property type="match status" value="1"/>
</dbReference>
<dbReference type="GO" id="GO:0003724">
    <property type="term" value="F:RNA helicase activity"/>
    <property type="evidence" value="ECO:0007669"/>
    <property type="project" value="UniProtKB-EC"/>
</dbReference>
<reference evidence="16 17" key="1">
    <citation type="submission" date="2015-06" db="EMBL/GenBank/DDBJ databases">
        <title>Draft genome sequence of the purine-degrading Clostridium cylindrosporum HC-1 (DSM 605).</title>
        <authorList>
            <person name="Poehlein A."/>
            <person name="Schiel-Bengelsdorf B."/>
            <person name="Bengelsdorf F."/>
            <person name="Daniel R."/>
            <person name="Duerre P."/>
        </authorList>
    </citation>
    <scope>NUCLEOTIDE SEQUENCE [LARGE SCALE GENOMIC DNA]</scope>
    <source>
        <strain evidence="16 17">DSM 605</strain>
    </source>
</reference>
<feature type="compositionally biased region" description="Basic residues" evidence="12">
    <location>
        <begin position="423"/>
        <end position="432"/>
    </location>
</feature>
<dbReference type="STRING" id="1121307.CLCY_1c02290"/>
<evidence type="ECO:0000256" key="2">
    <source>
        <dbReference type="ARBA" id="ARBA00022490"/>
    </source>
</evidence>
<evidence type="ECO:0000259" key="13">
    <source>
        <dbReference type="PROSITE" id="PS51192"/>
    </source>
</evidence>
<evidence type="ECO:0000256" key="10">
    <source>
        <dbReference type="PROSITE-ProRule" id="PRU00552"/>
    </source>
</evidence>
<dbReference type="FunFam" id="3.40.50.300:FF:000108">
    <property type="entry name" value="ATP-dependent RNA helicase RhlE"/>
    <property type="match status" value="1"/>
</dbReference>
<dbReference type="Proteomes" id="UP000036756">
    <property type="component" value="Unassembled WGS sequence"/>
</dbReference>
<dbReference type="GO" id="GO:0016887">
    <property type="term" value="F:ATP hydrolysis activity"/>
    <property type="evidence" value="ECO:0007669"/>
    <property type="project" value="RHEA"/>
</dbReference>
<dbReference type="AlphaFoldDB" id="A0A0J8D489"/>
<dbReference type="RefSeq" id="WP_082141815.1">
    <property type="nucleotide sequence ID" value="NZ_LFVU01000028.1"/>
</dbReference>
<evidence type="ECO:0000256" key="3">
    <source>
        <dbReference type="ARBA" id="ARBA00022741"/>
    </source>
</evidence>
<evidence type="ECO:0000313" key="16">
    <source>
        <dbReference type="EMBL" id="KMT20995.1"/>
    </source>
</evidence>
<dbReference type="CDD" id="cd00268">
    <property type="entry name" value="DEADc"/>
    <property type="match status" value="1"/>
</dbReference>
<evidence type="ECO:0000259" key="15">
    <source>
        <dbReference type="PROSITE" id="PS51195"/>
    </source>
</evidence>
<gene>
    <name evidence="16" type="primary">rhlE</name>
    <name evidence="16" type="ORF">CLCY_1c02290</name>
</gene>
<dbReference type="GO" id="GO:0005829">
    <property type="term" value="C:cytosol"/>
    <property type="evidence" value="ECO:0007669"/>
    <property type="project" value="TreeGrafter"/>
</dbReference>
<keyword evidence="6 11" id="KW-0067">ATP-binding</keyword>
<dbReference type="Pfam" id="PF00271">
    <property type="entry name" value="Helicase_C"/>
    <property type="match status" value="1"/>
</dbReference>
<dbReference type="InterPro" id="IPR027417">
    <property type="entry name" value="P-loop_NTPase"/>
</dbReference>
<dbReference type="PROSITE" id="PS00039">
    <property type="entry name" value="DEAD_ATP_HELICASE"/>
    <property type="match status" value="1"/>
</dbReference>
<dbReference type="SMART" id="SM00490">
    <property type="entry name" value="HELICc"/>
    <property type="match status" value="1"/>
</dbReference>
<evidence type="ECO:0000256" key="5">
    <source>
        <dbReference type="ARBA" id="ARBA00022806"/>
    </source>
</evidence>
<feature type="domain" description="Helicase ATP-binding" evidence="13">
    <location>
        <begin position="32"/>
        <end position="208"/>
    </location>
</feature>
<evidence type="ECO:0000256" key="9">
    <source>
        <dbReference type="ARBA" id="ARBA00067932"/>
    </source>
</evidence>
<dbReference type="SUPFAM" id="SSF52540">
    <property type="entry name" value="P-loop containing nucleoside triphosphate hydrolases"/>
    <property type="match status" value="1"/>
</dbReference>
<dbReference type="InterPro" id="IPR044742">
    <property type="entry name" value="DEAD/DEAH_RhlB"/>
</dbReference>
<dbReference type="Pfam" id="PF00270">
    <property type="entry name" value="DEAD"/>
    <property type="match status" value="1"/>
</dbReference>
<feature type="compositionally biased region" description="Basic and acidic residues" evidence="12">
    <location>
        <begin position="405"/>
        <end position="422"/>
    </location>
</feature>
<dbReference type="EC" id="3.6.4.13" evidence="1"/>
<dbReference type="InterPro" id="IPR000629">
    <property type="entry name" value="RNA-helicase_DEAD-box_CS"/>
</dbReference>
<organism evidence="16 17">
    <name type="scientific">Clostridium cylindrosporum DSM 605</name>
    <dbReference type="NCBI Taxonomy" id="1121307"/>
    <lineage>
        <taxon>Bacteria</taxon>
        <taxon>Bacillati</taxon>
        <taxon>Bacillota</taxon>
        <taxon>Clostridia</taxon>
        <taxon>Eubacteriales</taxon>
        <taxon>Clostridiaceae</taxon>
        <taxon>Clostridium</taxon>
    </lineage>
</organism>
<evidence type="ECO:0000256" key="1">
    <source>
        <dbReference type="ARBA" id="ARBA00012552"/>
    </source>
</evidence>
<dbReference type="PANTHER" id="PTHR47959">
    <property type="entry name" value="ATP-DEPENDENT RNA HELICASE RHLE-RELATED"/>
    <property type="match status" value="1"/>
</dbReference>
<evidence type="ECO:0000256" key="7">
    <source>
        <dbReference type="ARBA" id="ARBA00038437"/>
    </source>
</evidence>
<feature type="short sequence motif" description="Q motif" evidence="10">
    <location>
        <begin position="1"/>
        <end position="29"/>
    </location>
</feature>
<dbReference type="PROSITE" id="PS51194">
    <property type="entry name" value="HELICASE_CTER"/>
    <property type="match status" value="1"/>
</dbReference>
<accession>A0A0J8D489</accession>
<proteinExistence type="inferred from homology"/>
<dbReference type="InterPro" id="IPR014001">
    <property type="entry name" value="Helicase_ATP-bd"/>
</dbReference>
<comment type="similarity">
    <text evidence="7 11">Belongs to the DEAD box helicase family.</text>
</comment>
<protein>
    <recommendedName>
        <fullName evidence="9">ATP-dependent RNA helicase CshA</fullName>
        <ecNumber evidence="1">3.6.4.13</ecNumber>
    </recommendedName>
</protein>
<dbReference type="PROSITE" id="PS51195">
    <property type="entry name" value="Q_MOTIF"/>
    <property type="match status" value="1"/>
</dbReference>
<dbReference type="InterPro" id="IPR014014">
    <property type="entry name" value="RNA_helicase_DEAD_Q_motif"/>
</dbReference>
<feature type="region of interest" description="Disordered" evidence="12">
    <location>
        <begin position="394"/>
        <end position="432"/>
    </location>
</feature>
<name>A0A0J8D489_CLOCY</name>